<evidence type="ECO:0000313" key="3">
    <source>
        <dbReference type="Proteomes" id="UP000182002"/>
    </source>
</evidence>
<dbReference type="AlphaFoldDB" id="A0A1F8DLQ9"/>
<evidence type="ECO:0000256" key="1">
    <source>
        <dbReference type="SAM" id="Phobius"/>
    </source>
</evidence>
<comment type="caution">
    <text evidence="2">The sequence shown here is derived from an EMBL/GenBank/DDBJ whole genome shotgun (WGS) entry which is preliminary data.</text>
</comment>
<organism evidence="2 3">
    <name type="scientific">Candidatus Wolfebacteria bacterium RBG_13_41_7</name>
    <dbReference type="NCBI Taxonomy" id="1802554"/>
    <lineage>
        <taxon>Bacteria</taxon>
        <taxon>Candidatus Wolfeibacteriota</taxon>
    </lineage>
</organism>
<evidence type="ECO:0000313" key="2">
    <source>
        <dbReference type="EMBL" id="OGM89352.1"/>
    </source>
</evidence>
<name>A0A1F8DLQ9_9BACT</name>
<reference evidence="2 3" key="1">
    <citation type="journal article" date="2016" name="Nat. Commun.">
        <title>Thousands of microbial genomes shed light on interconnected biogeochemical processes in an aquifer system.</title>
        <authorList>
            <person name="Anantharaman K."/>
            <person name="Brown C.T."/>
            <person name="Hug L.A."/>
            <person name="Sharon I."/>
            <person name="Castelle C.J."/>
            <person name="Probst A.J."/>
            <person name="Thomas B.C."/>
            <person name="Singh A."/>
            <person name="Wilkins M.J."/>
            <person name="Karaoz U."/>
            <person name="Brodie E.L."/>
            <person name="Williams K.H."/>
            <person name="Hubbard S.S."/>
            <person name="Banfield J.F."/>
        </authorList>
    </citation>
    <scope>NUCLEOTIDE SEQUENCE [LARGE SCALE GENOMIC DNA]</scope>
</reference>
<gene>
    <name evidence="2" type="ORF">A3J77_02230</name>
</gene>
<protein>
    <recommendedName>
        <fullName evidence="4">Prepilin-type N-terminal cleavage/methylation domain-containing protein</fullName>
    </recommendedName>
</protein>
<keyword evidence="1" id="KW-1133">Transmembrane helix</keyword>
<keyword evidence="1" id="KW-0472">Membrane</keyword>
<dbReference type="InterPro" id="IPR012902">
    <property type="entry name" value="N_methyl_site"/>
</dbReference>
<evidence type="ECO:0008006" key="4">
    <source>
        <dbReference type="Google" id="ProtNLM"/>
    </source>
</evidence>
<sequence>MRGFTLIEILIYSALTSIIIGGSLVVVYQIIESSNGIYDKIVIEQEANFLLQKIKWALIGATTINVPPVGATSSTLSVNKANFSDNPIIIDLNSNNLRLKNGLNEQNILNSQNIAVDNVIFEHQAANGNLPEAVKINLIVNSRLFNTTIYLRK</sequence>
<dbReference type="Proteomes" id="UP000182002">
    <property type="component" value="Unassembled WGS sequence"/>
</dbReference>
<accession>A0A1F8DLQ9</accession>
<proteinExistence type="predicted"/>
<dbReference type="EMBL" id="MGIO01000029">
    <property type="protein sequence ID" value="OGM89352.1"/>
    <property type="molecule type" value="Genomic_DNA"/>
</dbReference>
<dbReference type="Pfam" id="PF07963">
    <property type="entry name" value="N_methyl"/>
    <property type="match status" value="1"/>
</dbReference>
<feature type="transmembrane region" description="Helical" evidence="1">
    <location>
        <begin position="9"/>
        <end position="31"/>
    </location>
</feature>
<keyword evidence="1" id="KW-0812">Transmembrane</keyword>